<proteinExistence type="predicted"/>
<evidence type="ECO:0000313" key="2">
    <source>
        <dbReference type="EMBL" id="MBD7961240.1"/>
    </source>
</evidence>
<dbReference type="RefSeq" id="WP_191723621.1">
    <property type="nucleotide sequence ID" value="NZ_JACSQK010000005.1"/>
</dbReference>
<feature type="chain" id="PRO_5047485094" evidence="1">
    <location>
        <begin position="20"/>
        <end position="457"/>
    </location>
</feature>
<protein>
    <submittedName>
        <fullName evidence="2">SEL1-like repeat protein</fullName>
    </submittedName>
</protein>
<feature type="signal peptide" evidence="1">
    <location>
        <begin position="1"/>
        <end position="19"/>
    </location>
</feature>
<dbReference type="Proteomes" id="UP000634919">
    <property type="component" value="Unassembled WGS sequence"/>
</dbReference>
<comment type="caution">
    <text evidence="2">The sequence shown here is derived from an EMBL/GenBank/DDBJ whole genome shotgun (WGS) entry which is preliminary data.</text>
</comment>
<dbReference type="PANTHER" id="PTHR11102:SF160">
    <property type="entry name" value="ERAD-ASSOCIATED E3 UBIQUITIN-PROTEIN LIGASE COMPONENT HRD3"/>
    <property type="match status" value="1"/>
</dbReference>
<keyword evidence="3" id="KW-1185">Reference proteome</keyword>
<dbReference type="InterPro" id="IPR006597">
    <property type="entry name" value="Sel1-like"/>
</dbReference>
<keyword evidence="1" id="KW-0732">Signal</keyword>
<dbReference type="Gene3D" id="1.25.40.10">
    <property type="entry name" value="Tetratricopeptide repeat domain"/>
    <property type="match status" value="2"/>
</dbReference>
<accession>A0ABR8SCN3</accession>
<name>A0ABR8SCN3_9BURK</name>
<evidence type="ECO:0000313" key="3">
    <source>
        <dbReference type="Proteomes" id="UP000634919"/>
    </source>
</evidence>
<gene>
    <name evidence="2" type="ORF">H9646_12155</name>
</gene>
<reference evidence="2 3" key="1">
    <citation type="submission" date="2020-08" db="EMBL/GenBank/DDBJ databases">
        <title>A Genomic Blueprint of the Chicken Gut Microbiome.</title>
        <authorList>
            <person name="Gilroy R."/>
            <person name="Ravi A."/>
            <person name="Getino M."/>
            <person name="Pursley I."/>
            <person name="Horton D.L."/>
            <person name="Alikhan N.-F."/>
            <person name="Baker D."/>
            <person name="Gharbi K."/>
            <person name="Hall N."/>
            <person name="Watson M."/>
            <person name="Adriaenssens E.M."/>
            <person name="Foster-Nyarko E."/>
            <person name="Jarju S."/>
            <person name="Secka A."/>
            <person name="Antonio M."/>
            <person name="Oren A."/>
            <person name="Chaudhuri R."/>
            <person name="La Ragione R.M."/>
            <person name="Hildebrand F."/>
            <person name="Pallen M.J."/>
        </authorList>
    </citation>
    <scope>NUCLEOTIDE SEQUENCE [LARGE SCALE GENOMIC DNA]</scope>
    <source>
        <strain evidence="2 3">Sa2CVA6</strain>
    </source>
</reference>
<organism evidence="2 3">
    <name type="scientific">Comamonas avium</name>
    <dbReference type="NCBI Taxonomy" id="2762231"/>
    <lineage>
        <taxon>Bacteria</taxon>
        <taxon>Pseudomonadati</taxon>
        <taxon>Pseudomonadota</taxon>
        <taxon>Betaproteobacteria</taxon>
        <taxon>Burkholderiales</taxon>
        <taxon>Comamonadaceae</taxon>
        <taxon>Comamonas</taxon>
    </lineage>
</organism>
<dbReference type="InterPro" id="IPR011990">
    <property type="entry name" value="TPR-like_helical_dom_sf"/>
</dbReference>
<dbReference type="SMART" id="SM00671">
    <property type="entry name" value="SEL1"/>
    <property type="match status" value="3"/>
</dbReference>
<dbReference type="EMBL" id="JACSQK010000005">
    <property type="protein sequence ID" value="MBD7961240.1"/>
    <property type="molecule type" value="Genomic_DNA"/>
</dbReference>
<dbReference type="InterPro" id="IPR050767">
    <property type="entry name" value="Sel1_AlgK"/>
</dbReference>
<dbReference type="SUPFAM" id="SSF81901">
    <property type="entry name" value="HCP-like"/>
    <property type="match status" value="2"/>
</dbReference>
<evidence type="ECO:0000256" key="1">
    <source>
        <dbReference type="SAM" id="SignalP"/>
    </source>
</evidence>
<dbReference type="PANTHER" id="PTHR11102">
    <property type="entry name" value="SEL-1-LIKE PROTEIN"/>
    <property type="match status" value="1"/>
</dbReference>
<sequence>MSRLFIALSLSLCFTHAVAAADLDALFNQERYGEFLPKAHSAAATGDAQALFLLGKAYHLGQGVDKSEALAKSYYEKARAAGSARASHNLGTVLMSEKRSVEAIPLLEEALQRGLLMPTLFNLGKAYSPGDRDYQVQRHGAVVRAEQAGDYFVLSYEQDADITSLMEASRNYLQAYLALRNNHFSVPTEDTRERLRGKALAGLKKGMARDNAQAWSNYGVMLLEEQDFSGARQALQQGAQRKVAVAHYHLARMAAKGLGLPAVDRRAEAYHYEQAALLGLKEAARPAISRLVEVLRYETDLAALEDGAGRLRVLQAADGDGLRADSVLSRLEWGHFLQSQRKQAKALPDKPLYLQACGLGLSQLYGGTYNLGFNTSWRLQVHRSLEKPERLPIEGHVDEDGCATLVEPLPQHIRASLSDGAVLALAFPNFTLPLALKEADDRLQLDMQAIELPIPRF</sequence>